<dbReference type="eggNOG" id="COG4191">
    <property type="taxonomic scope" value="Bacteria"/>
</dbReference>
<feature type="signal peptide" evidence="9">
    <location>
        <begin position="1"/>
        <end position="24"/>
    </location>
</feature>
<dbReference type="EMBL" id="ANHY01000010">
    <property type="protein sequence ID" value="EKV30026.1"/>
    <property type="molecule type" value="Genomic_DNA"/>
</dbReference>
<evidence type="ECO:0000256" key="7">
    <source>
        <dbReference type="ARBA" id="ARBA00022840"/>
    </source>
</evidence>
<dbReference type="eggNOG" id="COG3221">
    <property type="taxonomic scope" value="Bacteria"/>
</dbReference>
<dbReference type="InterPro" id="IPR004358">
    <property type="entry name" value="Sig_transdc_His_kin-like_C"/>
</dbReference>
<keyword evidence="4" id="KW-0808">Transferase</keyword>
<dbReference type="SUPFAM" id="SSF55874">
    <property type="entry name" value="ATPase domain of HSP90 chaperone/DNA topoisomerase II/histidine kinase"/>
    <property type="match status" value="1"/>
</dbReference>
<dbReference type="Gene3D" id="3.30.565.10">
    <property type="entry name" value="Histidine kinase-like ATPase, C-terminal domain"/>
    <property type="match status" value="1"/>
</dbReference>
<sequence>MPLPALLRPAALACALFLGSGAPAGGVTPEGEIRIGVLAFRGAEQAVETWTPTVTALARALPRHDVVLVPLDLNEMREAVAEAQVDFVATNPGHYVELEAAHGITRIATLETTDRGTPRAAVGSVIFTRADNPAIRTLGDLKGTVFEAVDERAFGGFQIAWREMKAAGVDPFDDLDLLRFTGFPLDSIVLHVRDGLADAGTVRACLMEEMAAEGKIDMADFRILNSQPVADFPCALSSRLYPDWPFAKLRHTDRALAKRVAISLLREGLEASPADRAPQWTVPLNYQPVHDLYFDLRLGPFAMEPGDVLADMAAEYWEWPAALAILLLLAAAAHVRTEHMVTRRTAELHAEMEERRRAQEEAQLRLAELAHVSRQSTMGELAAGLAHEINQPLAAITNYANGCIRRMEQQGARPHDTAEGALALRTENAEILAAIRQIVAQAQRAAGIIQNIRAFLRKGEAARTPIDMNRILRDAAALLAVEARHNGVTLRLDLGETLPDVLADRVQLEQVVVNLMRNAIDALKQVPEKERRLDLRSAVEEDGATVLVSVRDTGPGLPPEVRGHLFEPFFTTKATGMGLGLSISQNIVENHGGRIGIDSDPAGTGTTVAFTLPAWPPAAGG</sequence>
<keyword evidence="3" id="KW-0597">Phosphoprotein</keyword>
<evidence type="ECO:0000256" key="3">
    <source>
        <dbReference type="ARBA" id="ARBA00022553"/>
    </source>
</evidence>
<keyword evidence="12" id="KW-1185">Reference proteome</keyword>
<evidence type="ECO:0000256" key="1">
    <source>
        <dbReference type="ARBA" id="ARBA00000085"/>
    </source>
</evidence>
<dbReference type="PRINTS" id="PR00344">
    <property type="entry name" value="BCTRLSENSOR"/>
</dbReference>
<evidence type="ECO:0000256" key="2">
    <source>
        <dbReference type="ARBA" id="ARBA00012438"/>
    </source>
</evidence>
<dbReference type="Pfam" id="PF12974">
    <property type="entry name" value="Phosphonate-bd"/>
    <property type="match status" value="1"/>
</dbReference>
<dbReference type="Gene3D" id="3.40.190.10">
    <property type="entry name" value="Periplasmic binding protein-like II"/>
    <property type="match status" value="2"/>
</dbReference>
<evidence type="ECO:0000256" key="9">
    <source>
        <dbReference type="SAM" id="SignalP"/>
    </source>
</evidence>
<evidence type="ECO:0000256" key="4">
    <source>
        <dbReference type="ARBA" id="ARBA00022679"/>
    </source>
</evidence>
<dbReference type="AlphaFoldDB" id="K9HNC8"/>
<organism evidence="11 12">
    <name type="scientific">Caenispirillum salinarum AK4</name>
    <dbReference type="NCBI Taxonomy" id="1238182"/>
    <lineage>
        <taxon>Bacteria</taxon>
        <taxon>Pseudomonadati</taxon>
        <taxon>Pseudomonadota</taxon>
        <taxon>Alphaproteobacteria</taxon>
        <taxon>Rhodospirillales</taxon>
        <taxon>Novispirillaceae</taxon>
        <taxon>Caenispirillum</taxon>
    </lineage>
</organism>
<comment type="caution">
    <text evidence="11">The sequence shown here is derived from an EMBL/GenBank/DDBJ whole genome shotgun (WGS) entry which is preliminary data.</text>
</comment>
<reference evidence="11 12" key="1">
    <citation type="journal article" date="2013" name="Genome Announc.">
        <title>Draft Genome Sequence of an Alphaproteobacterium, Caenispirillum salinarum AK4(T), Isolated from a Solar Saltern.</title>
        <authorList>
            <person name="Khatri I."/>
            <person name="Singh A."/>
            <person name="Korpole S."/>
            <person name="Pinnaka A.K."/>
            <person name="Subramanian S."/>
        </authorList>
    </citation>
    <scope>NUCLEOTIDE SEQUENCE [LARGE SCALE GENOMIC DNA]</scope>
    <source>
        <strain evidence="11 12">AK4</strain>
    </source>
</reference>
<keyword evidence="8" id="KW-0902">Two-component regulatory system</keyword>
<keyword evidence="9" id="KW-0732">Signal</keyword>
<dbReference type="InterPro" id="IPR036097">
    <property type="entry name" value="HisK_dim/P_sf"/>
</dbReference>
<dbReference type="SUPFAM" id="SSF53850">
    <property type="entry name" value="Periplasmic binding protein-like II"/>
    <property type="match status" value="1"/>
</dbReference>
<dbReference type="SUPFAM" id="SSF47384">
    <property type="entry name" value="Homodimeric domain of signal transducing histidine kinase"/>
    <property type="match status" value="1"/>
</dbReference>
<dbReference type="PANTHER" id="PTHR43065:SF10">
    <property type="entry name" value="PEROXIDE STRESS-ACTIVATED HISTIDINE KINASE MAK3"/>
    <property type="match status" value="1"/>
</dbReference>
<dbReference type="SMART" id="SM00388">
    <property type="entry name" value="HisKA"/>
    <property type="match status" value="1"/>
</dbReference>
<comment type="catalytic activity">
    <reaction evidence="1">
        <text>ATP + protein L-histidine = ADP + protein N-phospho-L-histidine.</text>
        <dbReference type="EC" id="2.7.13.3"/>
    </reaction>
</comment>
<evidence type="ECO:0000313" key="11">
    <source>
        <dbReference type="EMBL" id="EKV30026.1"/>
    </source>
</evidence>
<dbReference type="GO" id="GO:0000155">
    <property type="term" value="F:phosphorelay sensor kinase activity"/>
    <property type="evidence" value="ECO:0007669"/>
    <property type="project" value="InterPro"/>
</dbReference>
<dbReference type="InterPro" id="IPR005467">
    <property type="entry name" value="His_kinase_dom"/>
</dbReference>
<keyword evidence="6 11" id="KW-0418">Kinase</keyword>
<dbReference type="InterPro" id="IPR003594">
    <property type="entry name" value="HATPase_dom"/>
</dbReference>
<gene>
    <name evidence="11" type="ORF">C882_0107</name>
</gene>
<proteinExistence type="predicted"/>
<dbReference type="PROSITE" id="PS50109">
    <property type="entry name" value="HIS_KIN"/>
    <property type="match status" value="1"/>
</dbReference>
<dbReference type="PATRIC" id="fig|1238182.3.peg.2323"/>
<dbReference type="InterPro" id="IPR036890">
    <property type="entry name" value="HATPase_C_sf"/>
</dbReference>
<dbReference type="STRING" id="1238182.C882_0107"/>
<dbReference type="SMART" id="SM00387">
    <property type="entry name" value="HATPase_c"/>
    <property type="match status" value="1"/>
</dbReference>
<dbReference type="Pfam" id="PF02518">
    <property type="entry name" value="HATPase_c"/>
    <property type="match status" value="1"/>
</dbReference>
<dbReference type="InterPro" id="IPR003661">
    <property type="entry name" value="HisK_dim/P_dom"/>
</dbReference>
<dbReference type="Gene3D" id="1.10.287.130">
    <property type="match status" value="1"/>
</dbReference>
<evidence type="ECO:0000313" key="12">
    <source>
        <dbReference type="Proteomes" id="UP000009881"/>
    </source>
</evidence>
<evidence type="ECO:0000259" key="10">
    <source>
        <dbReference type="PROSITE" id="PS50109"/>
    </source>
</evidence>
<keyword evidence="7" id="KW-0067">ATP-binding</keyword>
<dbReference type="EC" id="2.7.13.3" evidence="2"/>
<accession>K9HNC8</accession>
<name>K9HNC8_9PROT</name>
<dbReference type="PANTHER" id="PTHR43065">
    <property type="entry name" value="SENSOR HISTIDINE KINASE"/>
    <property type="match status" value="1"/>
</dbReference>
<feature type="chain" id="PRO_5003931708" description="histidine kinase" evidence="9">
    <location>
        <begin position="25"/>
        <end position="621"/>
    </location>
</feature>
<dbReference type="GO" id="GO:0005524">
    <property type="term" value="F:ATP binding"/>
    <property type="evidence" value="ECO:0007669"/>
    <property type="project" value="UniProtKB-KW"/>
</dbReference>
<dbReference type="Pfam" id="PF00512">
    <property type="entry name" value="HisKA"/>
    <property type="match status" value="1"/>
</dbReference>
<protein>
    <recommendedName>
        <fullName evidence="2">histidine kinase</fullName>
        <ecNumber evidence="2">2.7.13.3</ecNumber>
    </recommendedName>
</protein>
<evidence type="ECO:0000256" key="6">
    <source>
        <dbReference type="ARBA" id="ARBA00022777"/>
    </source>
</evidence>
<evidence type="ECO:0000256" key="5">
    <source>
        <dbReference type="ARBA" id="ARBA00022741"/>
    </source>
</evidence>
<dbReference type="OrthoDB" id="226486at2"/>
<keyword evidence="5" id="KW-0547">Nucleotide-binding</keyword>
<dbReference type="Proteomes" id="UP000009881">
    <property type="component" value="Unassembled WGS sequence"/>
</dbReference>
<dbReference type="CDD" id="cd00082">
    <property type="entry name" value="HisKA"/>
    <property type="match status" value="1"/>
</dbReference>
<dbReference type="RefSeq" id="WP_009540767.1">
    <property type="nucleotide sequence ID" value="NZ_ANHY01000010.1"/>
</dbReference>
<evidence type="ECO:0000256" key="8">
    <source>
        <dbReference type="ARBA" id="ARBA00023012"/>
    </source>
</evidence>
<feature type="domain" description="Histidine kinase" evidence="10">
    <location>
        <begin position="384"/>
        <end position="616"/>
    </location>
</feature>